<feature type="region of interest" description="Disordered" evidence="1">
    <location>
        <begin position="711"/>
        <end position="762"/>
    </location>
</feature>
<feature type="compositionally biased region" description="Basic and acidic residues" evidence="1">
    <location>
        <begin position="711"/>
        <end position="731"/>
    </location>
</feature>
<dbReference type="GO" id="GO:0034315">
    <property type="term" value="P:regulation of Arp2/3 complex-mediated actin nucleation"/>
    <property type="evidence" value="ECO:0000318"/>
    <property type="project" value="GO_Central"/>
</dbReference>
<dbReference type="PANTHER" id="PTHR24112:SF64">
    <property type="entry name" value="CHROMOSOME UNDETERMINED SCAFFOLD_46, WHOLE GENOME SHOTGUN SEQUENCE"/>
    <property type="match status" value="1"/>
</dbReference>
<feature type="compositionally biased region" description="Basic and acidic residues" evidence="1">
    <location>
        <begin position="741"/>
        <end position="750"/>
    </location>
</feature>
<dbReference type="AlphaFoldDB" id="A2E8A2"/>
<dbReference type="RefSeq" id="XP_001323343.1">
    <property type="nucleotide sequence ID" value="XM_001323308.1"/>
</dbReference>
<name>A2E8A2_TRIV3</name>
<dbReference type="GO" id="GO:0016477">
    <property type="term" value="P:cell migration"/>
    <property type="evidence" value="ECO:0000318"/>
    <property type="project" value="GO_Central"/>
</dbReference>
<reference evidence="2" key="2">
    <citation type="journal article" date="2007" name="Science">
        <title>Draft genome sequence of the sexually transmitted pathogen Trichomonas vaginalis.</title>
        <authorList>
            <person name="Carlton J.M."/>
            <person name="Hirt R.P."/>
            <person name="Silva J.C."/>
            <person name="Delcher A.L."/>
            <person name="Schatz M."/>
            <person name="Zhao Q."/>
            <person name="Wortman J.R."/>
            <person name="Bidwell S.L."/>
            <person name="Alsmark U.C.M."/>
            <person name="Besteiro S."/>
            <person name="Sicheritz-Ponten T."/>
            <person name="Noel C.J."/>
            <person name="Dacks J.B."/>
            <person name="Foster P.G."/>
            <person name="Simillion C."/>
            <person name="Van de Peer Y."/>
            <person name="Miranda-Saavedra D."/>
            <person name="Barton G.J."/>
            <person name="Westrop G.D."/>
            <person name="Mueller S."/>
            <person name="Dessi D."/>
            <person name="Fiori P.L."/>
            <person name="Ren Q."/>
            <person name="Paulsen I."/>
            <person name="Zhang H."/>
            <person name="Bastida-Corcuera F.D."/>
            <person name="Simoes-Barbosa A."/>
            <person name="Brown M.T."/>
            <person name="Hayes R.D."/>
            <person name="Mukherjee M."/>
            <person name="Okumura C.Y."/>
            <person name="Schneider R."/>
            <person name="Smith A.J."/>
            <person name="Vanacova S."/>
            <person name="Villalvazo M."/>
            <person name="Haas B.J."/>
            <person name="Pertea M."/>
            <person name="Feldblyum T.V."/>
            <person name="Utterback T.R."/>
            <person name="Shu C.L."/>
            <person name="Osoegawa K."/>
            <person name="de Jong P.J."/>
            <person name="Hrdy I."/>
            <person name="Horvathova L."/>
            <person name="Zubacova Z."/>
            <person name="Dolezal P."/>
            <person name="Malik S.B."/>
            <person name="Logsdon J.M. Jr."/>
            <person name="Henze K."/>
            <person name="Gupta A."/>
            <person name="Wang C.C."/>
            <person name="Dunne R.L."/>
            <person name="Upcroft J.A."/>
            <person name="Upcroft P."/>
            <person name="White O."/>
            <person name="Salzberg S.L."/>
            <person name="Tang P."/>
            <person name="Chiu C.-H."/>
            <person name="Lee Y.-S."/>
            <person name="Embley T.M."/>
            <person name="Coombs G.H."/>
            <person name="Mottram J.C."/>
            <person name="Tachezy J."/>
            <person name="Fraser-Liggett C.M."/>
            <person name="Johnson P.J."/>
        </authorList>
    </citation>
    <scope>NUCLEOTIDE SEQUENCE [LARGE SCALE GENOMIC DNA]</scope>
    <source>
        <strain evidence="2">G3</strain>
    </source>
</reference>
<dbReference type="VEuPathDB" id="TrichDB:TVAGG3_1027050"/>
<dbReference type="GO" id="GO:0005886">
    <property type="term" value="C:plasma membrane"/>
    <property type="evidence" value="ECO:0000318"/>
    <property type="project" value="GO_Central"/>
</dbReference>
<dbReference type="KEGG" id="tva:4769072"/>
<accession>A2E8A2</accession>
<dbReference type="Proteomes" id="UP000001542">
    <property type="component" value="Unassembled WGS sequence"/>
</dbReference>
<feature type="region of interest" description="Disordered" evidence="1">
    <location>
        <begin position="847"/>
        <end position="876"/>
    </location>
</feature>
<dbReference type="VEuPathDB" id="TrichDB:TVAG_359000"/>
<evidence type="ECO:0000313" key="3">
    <source>
        <dbReference type="Proteomes" id="UP000001542"/>
    </source>
</evidence>
<evidence type="ECO:0000313" key="2">
    <source>
        <dbReference type="EMBL" id="EAY11120.1"/>
    </source>
</evidence>
<proteinExistence type="predicted"/>
<organism evidence="2 3">
    <name type="scientific">Trichomonas vaginalis (strain ATCC PRA-98 / G3)</name>
    <dbReference type="NCBI Taxonomy" id="412133"/>
    <lineage>
        <taxon>Eukaryota</taxon>
        <taxon>Metamonada</taxon>
        <taxon>Parabasalia</taxon>
        <taxon>Trichomonadida</taxon>
        <taxon>Trichomonadidae</taxon>
        <taxon>Trichomonas</taxon>
    </lineage>
</organism>
<dbReference type="GO" id="GO:0030027">
    <property type="term" value="C:lamellipodium"/>
    <property type="evidence" value="ECO:0000318"/>
    <property type="project" value="GO_Central"/>
</dbReference>
<dbReference type="EMBL" id="DS113325">
    <property type="protein sequence ID" value="EAY11120.1"/>
    <property type="molecule type" value="Genomic_DNA"/>
</dbReference>
<evidence type="ECO:0000256" key="1">
    <source>
        <dbReference type="SAM" id="MobiDB-lite"/>
    </source>
</evidence>
<keyword evidence="3" id="KW-1185">Reference proteome</keyword>
<protein>
    <submittedName>
        <fullName evidence="2">Leucine Rich Repeat family protein</fullName>
    </submittedName>
</protein>
<dbReference type="Gene3D" id="3.80.10.10">
    <property type="entry name" value="Ribonuclease Inhibitor"/>
    <property type="match status" value="1"/>
</dbReference>
<dbReference type="InParanoid" id="A2E8A2"/>
<dbReference type="InterPro" id="IPR032675">
    <property type="entry name" value="LRR_dom_sf"/>
</dbReference>
<dbReference type="SMR" id="A2E8A2"/>
<gene>
    <name evidence="2" type="ORF">TVAG_359000</name>
</gene>
<sequence>MSDEAFRDISLTMNVRNVKTLYTGLVTKIHNRNGKSDSRILFIGDSCISFFTNKPKPTESRTFYWCDILDAQYIEDKFELEFSKDQELMKFISPEPEKVKKIIGFILFRFLTEDVQKNIHFEDFGKFEARPNGLILLARFISAELSNKVKLLPEVLKIITDFFKYNHTEITLPADKAIGTQLESLIFALNRSTNIKSIEIPEINPPAYTQLAKILPTIKTLNHINIIGSNFKGFPDFCTEISNLDKTSSVTGLSFEGAQFTAKQLTQLHDTLVNHGFKSLSFFNCVTEKTKTNFFDEFLDDKLFESIQMLNLDFTTILDINPLMMKATKLISLSLEDTGIDIFDVFTQLSQNQYPNLKMLNLKGNKCTKTIGNIKIDDACPLLRIDMKSVSWDSSCFTGVFKFISSREWPNGLLLDLSLAKYQELDFHDCIALLNGLQSGPLLHLSWSKNPINHEFIEFLKKNQNLFSINVTSCFKQGTLSQMQEFADFINQSNIQYLTMVGHGKDTIGEDMNLFFDKLESPKKLFYLDIKSQKFGTTGFDSLYKLIERTPSLQYINFTGANLKKLEDLFGFLTKVRTLGRKIRFDFPDDDLDSIMRENVFRAEEVTKIKWLLTDIATKASVDSQNQDGITRKIEGDPLDQPFDCFKMDSPYHFPIFMRDNLYFDFYPQLEYSVPKEAVIASTADITNLIYSENEEETIYEEDYSEIEKVTPVKSVEKTPEPEKKKVEETPRPPQVTPTRTVEEKHEPKKSPKRTTPKRKIHHKVISESSSDDYDDKIDTRYNKKHRGYPLPYPMPYMYPPPFYPPPPPQYYQVPVQYINPNQIQYNQMLPQPIQYAQQPQQINNQNEIEQEPVRKQKKAPQLRYEDNDSDNQEEKVIRKQKIMKNKKINWNFPIDKLQEIDTTEEFDNINAKFSFKNLVNDIM</sequence>
<dbReference type="SUPFAM" id="SSF52047">
    <property type="entry name" value="RNI-like"/>
    <property type="match status" value="1"/>
</dbReference>
<reference evidence="2" key="1">
    <citation type="submission" date="2006-10" db="EMBL/GenBank/DDBJ databases">
        <authorList>
            <person name="Amadeo P."/>
            <person name="Zhao Q."/>
            <person name="Wortman J."/>
            <person name="Fraser-Liggett C."/>
            <person name="Carlton J."/>
        </authorList>
    </citation>
    <scope>NUCLEOTIDE SEQUENCE</scope>
    <source>
        <strain evidence="2">G3</strain>
    </source>
</reference>
<dbReference type="InterPro" id="IPR051279">
    <property type="entry name" value="PP1-Reg/Actin-Interact_Protein"/>
</dbReference>
<feature type="compositionally biased region" description="Basic residues" evidence="1">
    <location>
        <begin position="751"/>
        <end position="762"/>
    </location>
</feature>
<dbReference type="PANTHER" id="PTHR24112">
    <property type="entry name" value="LEUCINE-RICH REPEAT, ISOFORM F-RELATED"/>
    <property type="match status" value="1"/>
</dbReference>